<feature type="compositionally biased region" description="Basic residues" evidence="1">
    <location>
        <begin position="94"/>
        <end position="103"/>
    </location>
</feature>
<sequence length="130" mass="13868">MRNAPPTADPTPEPEPGHGPRAKEWREIIDGWVTKDSIRRDAIITAAIILTILITGIATAANALPLGAITHWLTTTLPGWITSGGVLTASGATLHHRRKHRHLPTNTPTPPADTTPPPDTHNSGDDPVQP</sequence>
<evidence type="ECO:0000256" key="1">
    <source>
        <dbReference type="SAM" id="MobiDB-lite"/>
    </source>
</evidence>
<reference evidence="4" key="1">
    <citation type="submission" date="2016-10" db="EMBL/GenBank/DDBJ databases">
        <authorList>
            <person name="Varghese N."/>
            <person name="Submissions S."/>
        </authorList>
    </citation>
    <scope>NUCLEOTIDE SEQUENCE [LARGE SCALE GENOMIC DNA]</scope>
    <source>
        <strain evidence="4">DSM 44260</strain>
    </source>
</reference>
<feature type="region of interest" description="Disordered" evidence="1">
    <location>
        <begin position="1"/>
        <end position="22"/>
    </location>
</feature>
<feature type="region of interest" description="Disordered" evidence="1">
    <location>
        <begin position="92"/>
        <end position="130"/>
    </location>
</feature>
<gene>
    <name evidence="3" type="ORF">SAMN04487818_1222</name>
</gene>
<dbReference type="EMBL" id="FOGI01000022">
    <property type="protein sequence ID" value="SES48751.1"/>
    <property type="molecule type" value="Genomic_DNA"/>
</dbReference>
<organism evidence="3 4">
    <name type="scientific">Actinokineospora terrae</name>
    <dbReference type="NCBI Taxonomy" id="155974"/>
    <lineage>
        <taxon>Bacteria</taxon>
        <taxon>Bacillati</taxon>
        <taxon>Actinomycetota</taxon>
        <taxon>Actinomycetes</taxon>
        <taxon>Pseudonocardiales</taxon>
        <taxon>Pseudonocardiaceae</taxon>
        <taxon>Actinokineospora</taxon>
    </lineage>
</organism>
<dbReference type="AlphaFoldDB" id="A0A1H9XRJ4"/>
<evidence type="ECO:0000256" key="2">
    <source>
        <dbReference type="SAM" id="Phobius"/>
    </source>
</evidence>
<feature type="transmembrane region" description="Helical" evidence="2">
    <location>
        <begin position="42"/>
        <end position="65"/>
    </location>
</feature>
<evidence type="ECO:0000313" key="3">
    <source>
        <dbReference type="EMBL" id="SES48751.1"/>
    </source>
</evidence>
<feature type="transmembrane region" description="Helical" evidence="2">
    <location>
        <begin position="77"/>
        <end position="94"/>
    </location>
</feature>
<keyword evidence="2" id="KW-0472">Membrane</keyword>
<dbReference type="RefSeq" id="WP_092786997.1">
    <property type="nucleotide sequence ID" value="NZ_FOGI01000022.1"/>
</dbReference>
<evidence type="ECO:0000313" key="4">
    <source>
        <dbReference type="Proteomes" id="UP000199051"/>
    </source>
</evidence>
<feature type="compositionally biased region" description="Pro residues" evidence="1">
    <location>
        <begin position="107"/>
        <end position="119"/>
    </location>
</feature>
<name>A0A1H9XRJ4_9PSEU</name>
<accession>A0A1H9XRJ4</accession>
<keyword evidence="2" id="KW-0812">Transmembrane</keyword>
<keyword evidence="4" id="KW-1185">Reference proteome</keyword>
<dbReference type="Proteomes" id="UP000199051">
    <property type="component" value="Unassembled WGS sequence"/>
</dbReference>
<keyword evidence="2" id="KW-1133">Transmembrane helix</keyword>
<proteinExistence type="predicted"/>
<protein>
    <submittedName>
        <fullName evidence="3">Uncharacterized protein</fullName>
    </submittedName>
</protein>